<name>A0A518CSP0_9PLAN</name>
<feature type="compositionally biased region" description="Polar residues" evidence="1">
    <location>
        <begin position="333"/>
        <end position="360"/>
    </location>
</feature>
<dbReference type="KEGG" id="plon:Pla110_39980"/>
<dbReference type="RefSeq" id="WP_144998249.1">
    <property type="nucleotide sequence ID" value="NZ_CP036281.1"/>
</dbReference>
<keyword evidence="4" id="KW-1185">Reference proteome</keyword>
<feature type="region of interest" description="Disordered" evidence="1">
    <location>
        <begin position="321"/>
        <end position="360"/>
    </location>
</feature>
<reference evidence="3 4" key="1">
    <citation type="submission" date="2019-02" db="EMBL/GenBank/DDBJ databases">
        <title>Deep-cultivation of Planctomycetes and their phenomic and genomic characterization uncovers novel biology.</title>
        <authorList>
            <person name="Wiegand S."/>
            <person name="Jogler M."/>
            <person name="Boedeker C."/>
            <person name="Pinto D."/>
            <person name="Vollmers J."/>
            <person name="Rivas-Marin E."/>
            <person name="Kohn T."/>
            <person name="Peeters S.H."/>
            <person name="Heuer A."/>
            <person name="Rast P."/>
            <person name="Oberbeckmann S."/>
            <person name="Bunk B."/>
            <person name="Jeske O."/>
            <person name="Meyerdierks A."/>
            <person name="Storesund J.E."/>
            <person name="Kallscheuer N."/>
            <person name="Luecker S."/>
            <person name="Lage O.M."/>
            <person name="Pohl T."/>
            <person name="Merkel B.J."/>
            <person name="Hornburger P."/>
            <person name="Mueller R.-W."/>
            <person name="Bruemmer F."/>
            <person name="Labrenz M."/>
            <person name="Spormann A.M."/>
            <person name="Op den Camp H."/>
            <person name="Overmann J."/>
            <person name="Amann R."/>
            <person name="Jetten M.S.M."/>
            <person name="Mascher T."/>
            <person name="Medema M.H."/>
            <person name="Devos D.P."/>
            <person name="Kaster A.-K."/>
            <person name="Ovreas L."/>
            <person name="Rohde M."/>
            <person name="Galperin M.Y."/>
            <person name="Jogler C."/>
        </authorList>
    </citation>
    <scope>NUCLEOTIDE SEQUENCE [LARGE SCALE GENOMIC DNA]</scope>
    <source>
        <strain evidence="3 4">Pla110</strain>
    </source>
</reference>
<gene>
    <name evidence="3" type="ORF">Pla110_39980</name>
</gene>
<feature type="domain" description="SAF" evidence="2">
    <location>
        <begin position="41"/>
        <end position="103"/>
    </location>
</feature>
<dbReference type="EMBL" id="CP036281">
    <property type="protein sequence ID" value="QDU82243.1"/>
    <property type="molecule type" value="Genomic_DNA"/>
</dbReference>
<dbReference type="CDD" id="cd11614">
    <property type="entry name" value="SAF_CpaB_FlgA_like"/>
    <property type="match status" value="1"/>
</dbReference>
<dbReference type="SMART" id="SM00858">
    <property type="entry name" value="SAF"/>
    <property type="match status" value="1"/>
</dbReference>
<dbReference type="OrthoDB" id="281109at2"/>
<protein>
    <recommendedName>
        <fullName evidence="2">SAF domain-containing protein</fullName>
    </recommendedName>
</protein>
<accession>A0A518CSP0</accession>
<sequence>MKSKSMMLWLVALTCGLVAMLGVRQVMDREPAEAAQTIAYGPVLVAIEDIGPGTMLSETNSAFKELPLEAIPIGAVTKSEEFQERAILTRAVPGEPIMLAKLGARGVSGAATEIPNGMRVVTVKVNQTTSHSGLMLPGDRVDVLVTFQSRETSGGRSEMRRKTMTVLEFIKVFATDSMRDRAADSSEVQAKNVSLLVTPEQVNYLKLAESKGDLTLALRSPTDDTEAHVAMIDESIFDDGKSSFGVADENPTDYQNNLEGVQIDEDNNDTNDIRKFLANEAKPENPPADTVALEPEPERPKWQMTIFSGQESEQVDFEYTEDGKAIRVEDSGSKYQRASINSNAAQQTSLPDPDNNGFQF</sequence>
<proteinExistence type="predicted"/>
<evidence type="ECO:0000256" key="1">
    <source>
        <dbReference type="SAM" id="MobiDB-lite"/>
    </source>
</evidence>
<dbReference type="AlphaFoldDB" id="A0A518CSP0"/>
<dbReference type="Proteomes" id="UP000317178">
    <property type="component" value="Chromosome"/>
</dbReference>
<organism evidence="3 4">
    <name type="scientific">Polystyrenella longa</name>
    <dbReference type="NCBI Taxonomy" id="2528007"/>
    <lineage>
        <taxon>Bacteria</taxon>
        <taxon>Pseudomonadati</taxon>
        <taxon>Planctomycetota</taxon>
        <taxon>Planctomycetia</taxon>
        <taxon>Planctomycetales</taxon>
        <taxon>Planctomycetaceae</taxon>
        <taxon>Polystyrenella</taxon>
    </lineage>
</organism>
<dbReference type="Pfam" id="PF08666">
    <property type="entry name" value="SAF"/>
    <property type="match status" value="1"/>
</dbReference>
<evidence type="ECO:0000313" key="3">
    <source>
        <dbReference type="EMBL" id="QDU82243.1"/>
    </source>
</evidence>
<dbReference type="InterPro" id="IPR017592">
    <property type="entry name" value="Pilus_assmbl_Flp-typ_CpaB"/>
</dbReference>
<dbReference type="InterPro" id="IPR031571">
    <property type="entry name" value="RcpC_dom"/>
</dbReference>
<feature type="compositionally biased region" description="Basic and acidic residues" evidence="1">
    <location>
        <begin position="321"/>
        <end position="332"/>
    </location>
</feature>
<dbReference type="NCBIfam" id="TIGR03177">
    <property type="entry name" value="pilus_cpaB"/>
    <property type="match status" value="1"/>
</dbReference>
<dbReference type="Pfam" id="PF16976">
    <property type="entry name" value="RcpC"/>
    <property type="match status" value="1"/>
</dbReference>
<evidence type="ECO:0000313" key="4">
    <source>
        <dbReference type="Proteomes" id="UP000317178"/>
    </source>
</evidence>
<dbReference type="InterPro" id="IPR013974">
    <property type="entry name" value="SAF"/>
</dbReference>
<evidence type="ECO:0000259" key="2">
    <source>
        <dbReference type="SMART" id="SM00858"/>
    </source>
</evidence>